<dbReference type="Gene3D" id="3.30.160.390">
    <property type="entry name" value="Integrase, DNA-binding domain"/>
    <property type="match status" value="1"/>
</dbReference>
<evidence type="ECO:0000256" key="5">
    <source>
        <dbReference type="SAM" id="MobiDB-lite"/>
    </source>
</evidence>
<evidence type="ECO:0000259" key="6">
    <source>
        <dbReference type="PROSITE" id="PS51900"/>
    </source>
</evidence>
<proteinExistence type="inferred from homology"/>
<dbReference type="PANTHER" id="PTHR30629">
    <property type="entry name" value="PROPHAGE INTEGRASE"/>
    <property type="match status" value="1"/>
</dbReference>
<dbReference type="InterPro" id="IPR010998">
    <property type="entry name" value="Integrase_recombinase_N"/>
</dbReference>
<keyword evidence="8" id="KW-1185">Reference proteome</keyword>
<dbReference type="Pfam" id="PF22022">
    <property type="entry name" value="Phage_int_M"/>
    <property type="match status" value="1"/>
</dbReference>
<evidence type="ECO:0000313" key="8">
    <source>
        <dbReference type="Proteomes" id="UP001419910"/>
    </source>
</evidence>
<evidence type="ECO:0000256" key="2">
    <source>
        <dbReference type="ARBA" id="ARBA00022908"/>
    </source>
</evidence>
<dbReference type="InterPro" id="IPR044068">
    <property type="entry name" value="CB"/>
</dbReference>
<feature type="domain" description="Core-binding (CB)" evidence="6">
    <location>
        <begin position="97"/>
        <end position="182"/>
    </location>
</feature>
<dbReference type="Gene3D" id="1.10.150.130">
    <property type="match status" value="1"/>
</dbReference>
<keyword evidence="2" id="KW-0229">DNA integration</keyword>
<accession>A0ABU9XZF6</accession>
<gene>
    <name evidence="7" type="ORF">ABC974_04880</name>
</gene>
<dbReference type="InterPro" id="IPR053876">
    <property type="entry name" value="Phage_int_M"/>
</dbReference>
<dbReference type="GO" id="GO:0003677">
    <property type="term" value="F:DNA binding"/>
    <property type="evidence" value="ECO:0007669"/>
    <property type="project" value="UniProtKB-KW"/>
</dbReference>
<dbReference type="Pfam" id="PF13356">
    <property type="entry name" value="Arm-DNA-bind_3"/>
    <property type="match status" value="1"/>
</dbReference>
<dbReference type="EMBL" id="JBDIME010000003">
    <property type="protein sequence ID" value="MEN2788951.1"/>
    <property type="molecule type" value="Genomic_DNA"/>
</dbReference>
<dbReference type="Proteomes" id="UP001419910">
    <property type="component" value="Unassembled WGS sequence"/>
</dbReference>
<comment type="similarity">
    <text evidence="1">Belongs to the 'phage' integrase family.</text>
</comment>
<dbReference type="InterPro" id="IPR025166">
    <property type="entry name" value="Integrase_DNA_bind_dom"/>
</dbReference>
<dbReference type="RefSeq" id="WP_343891611.1">
    <property type="nucleotide sequence ID" value="NZ_BAAAEH010000047.1"/>
</dbReference>
<dbReference type="PROSITE" id="PS51900">
    <property type="entry name" value="CB"/>
    <property type="match status" value="1"/>
</dbReference>
<dbReference type="InterPro" id="IPR050808">
    <property type="entry name" value="Phage_Integrase"/>
</dbReference>
<evidence type="ECO:0000256" key="3">
    <source>
        <dbReference type="ARBA" id="ARBA00023125"/>
    </source>
</evidence>
<protein>
    <submittedName>
        <fullName evidence="7">Arm DNA-binding domain-containing protein</fullName>
    </submittedName>
</protein>
<feature type="compositionally biased region" description="Low complexity" evidence="5">
    <location>
        <begin position="168"/>
        <end position="182"/>
    </location>
</feature>
<feature type="region of interest" description="Disordered" evidence="5">
    <location>
        <begin position="158"/>
        <end position="182"/>
    </location>
</feature>
<reference evidence="7 8" key="1">
    <citation type="submission" date="2024-05" db="EMBL/GenBank/DDBJ databases">
        <authorList>
            <person name="Liu Q."/>
            <person name="Xin Y.-H."/>
        </authorList>
    </citation>
    <scope>NUCLEOTIDE SEQUENCE [LARGE SCALE GENOMIC DNA]</scope>
    <source>
        <strain evidence="7 8">CGMCC 1.10181</strain>
    </source>
</reference>
<evidence type="ECO:0000256" key="1">
    <source>
        <dbReference type="ARBA" id="ARBA00008857"/>
    </source>
</evidence>
<dbReference type="PANTHER" id="PTHR30629:SF2">
    <property type="entry name" value="PROPHAGE INTEGRASE INTS-RELATED"/>
    <property type="match status" value="1"/>
</dbReference>
<evidence type="ECO:0000256" key="4">
    <source>
        <dbReference type="PROSITE-ProRule" id="PRU01248"/>
    </source>
</evidence>
<sequence>MLTVVEIRALKPAKRPFKVADSDGLFLLVQPSGALLWRFRYRILGIERKLSLGSFPDVTLQQARKKRDIARAELIDGIDPVEEKRQRKLKAELAAQTTFKLVAEEFIQKMEREGKSPATIKKARWFLELLKGIADRPIASITPHELLDALKRIERRGGSIGGSGGNRAEAATPSATTASACR</sequence>
<organism evidence="7 8">
    <name type="scientific">Sphingomonas oligophenolica</name>
    <dbReference type="NCBI Taxonomy" id="301154"/>
    <lineage>
        <taxon>Bacteria</taxon>
        <taxon>Pseudomonadati</taxon>
        <taxon>Pseudomonadota</taxon>
        <taxon>Alphaproteobacteria</taxon>
        <taxon>Sphingomonadales</taxon>
        <taxon>Sphingomonadaceae</taxon>
        <taxon>Sphingomonas</taxon>
    </lineage>
</organism>
<keyword evidence="3 4" id="KW-0238">DNA-binding</keyword>
<name>A0ABU9XZF6_9SPHN</name>
<dbReference type="InterPro" id="IPR038488">
    <property type="entry name" value="Integrase_DNA-bd_sf"/>
</dbReference>
<evidence type="ECO:0000313" key="7">
    <source>
        <dbReference type="EMBL" id="MEN2788951.1"/>
    </source>
</evidence>
<comment type="caution">
    <text evidence="7">The sequence shown here is derived from an EMBL/GenBank/DDBJ whole genome shotgun (WGS) entry which is preliminary data.</text>
</comment>